<dbReference type="SUPFAM" id="SSF52540">
    <property type="entry name" value="P-loop containing nucleoside triphosphate hydrolases"/>
    <property type="match status" value="1"/>
</dbReference>
<name>A0ABP8WME8_9MICO</name>
<evidence type="ECO:0000313" key="2">
    <source>
        <dbReference type="Proteomes" id="UP001500843"/>
    </source>
</evidence>
<sequence length="685" mass="73385">MTAQERRPHGAVSEIGALPRGTTVLHIGAPKTGTTSLQQSAAGARTRLREGGVLYPGQQENHHRVARSLLGHRREPWHADLAPAHWAKRILSQLTDNGLDYGLVSSETFSTARARDVARVREAFPMPTHVVLTLRSLPGMLLSMWQQRVKNGEPELLEAWLNDAFRDLPMLHMPGADVFDESDGTNLVGRWADAFGPENMTVVVLDPTDRDHNFQTFEDLLAQPRGTLDRVNANSGMNAIETEFFRRAAERITRETGSSVRRELFHGGAVNAVISERSRRPDEPALRMPEWARAHATTAAVRIAEQIESAGVRVVGDVADLAAPGRFGNSVSLPEEIGSDLALIAAGGIARRTARLREAKAKVRTTHDADRSKSSGGLSDAATLLISGAPGSCVDAVRRVLTRGSAELREKGVRYFDGLVAPSGNGPHVLVSETAWSYTADEIRGLPGAQDGRLTTVVVVEAPALLAVRSWQDEATRGAVQDFDGYLAELLSGTGVPVGGRPVLGHDPVGPWVEAIGAEKVIVVVPPAQDHMLLASVVDAIVCRSAGLVTRLAAGERTGDRRLSATEAEFLAGLNEHLTNDGGPYDVDVRRMRSSAVRRLLDARVAGVGEGVIGVPEWALGQVQAVGKVLADRIAAYGVRTEGDLADLAAVPLPETVRTGRSEQIPSELGLQAVMGVYEGAKFVV</sequence>
<comment type="caution">
    <text evidence="1">The sequence shown here is derived from an EMBL/GenBank/DDBJ whole genome shotgun (WGS) entry which is preliminary data.</text>
</comment>
<accession>A0ABP8WME8</accession>
<protein>
    <recommendedName>
        <fullName evidence="3">AAA domain-containing protein</fullName>
    </recommendedName>
</protein>
<proteinExistence type="predicted"/>
<dbReference type="InterPro" id="IPR027417">
    <property type="entry name" value="P-loop_NTPase"/>
</dbReference>
<evidence type="ECO:0000313" key="1">
    <source>
        <dbReference type="EMBL" id="GAA4692272.1"/>
    </source>
</evidence>
<dbReference type="Gene3D" id="3.40.50.300">
    <property type="entry name" value="P-loop containing nucleotide triphosphate hydrolases"/>
    <property type="match status" value="1"/>
</dbReference>
<organism evidence="1 2">
    <name type="scientific">Promicromonospora umidemergens</name>
    <dbReference type="NCBI Taxonomy" id="629679"/>
    <lineage>
        <taxon>Bacteria</taxon>
        <taxon>Bacillati</taxon>
        <taxon>Actinomycetota</taxon>
        <taxon>Actinomycetes</taxon>
        <taxon>Micrococcales</taxon>
        <taxon>Promicromonosporaceae</taxon>
        <taxon>Promicromonospora</taxon>
    </lineage>
</organism>
<keyword evidence="2" id="KW-1185">Reference proteome</keyword>
<dbReference type="EMBL" id="BAABHM010000006">
    <property type="protein sequence ID" value="GAA4692272.1"/>
    <property type="molecule type" value="Genomic_DNA"/>
</dbReference>
<reference evidence="2" key="1">
    <citation type="journal article" date="2019" name="Int. J. Syst. Evol. Microbiol.">
        <title>The Global Catalogue of Microorganisms (GCM) 10K type strain sequencing project: providing services to taxonomists for standard genome sequencing and annotation.</title>
        <authorList>
            <consortium name="The Broad Institute Genomics Platform"/>
            <consortium name="The Broad Institute Genome Sequencing Center for Infectious Disease"/>
            <person name="Wu L."/>
            <person name="Ma J."/>
        </authorList>
    </citation>
    <scope>NUCLEOTIDE SEQUENCE [LARGE SCALE GENOMIC DNA]</scope>
    <source>
        <strain evidence="2">JCM 17975</strain>
    </source>
</reference>
<dbReference type="Proteomes" id="UP001500843">
    <property type="component" value="Unassembled WGS sequence"/>
</dbReference>
<gene>
    <name evidence="1" type="ORF">GCM10023198_09090</name>
</gene>
<evidence type="ECO:0008006" key="3">
    <source>
        <dbReference type="Google" id="ProtNLM"/>
    </source>
</evidence>